<feature type="region of interest" description="Disordered" evidence="2">
    <location>
        <begin position="877"/>
        <end position="899"/>
    </location>
</feature>
<dbReference type="SUPFAM" id="SSF48452">
    <property type="entry name" value="TPR-like"/>
    <property type="match status" value="1"/>
</dbReference>
<dbReference type="EMBL" id="CAXAMM010039407">
    <property type="protein sequence ID" value="CAK9086202.1"/>
    <property type="molecule type" value="Genomic_DNA"/>
</dbReference>
<feature type="compositionally biased region" description="Basic and acidic residues" evidence="2">
    <location>
        <begin position="786"/>
        <end position="820"/>
    </location>
</feature>
<feature type="compositionally biased region" description="Basic residues" evidence="2">
    <location>
        <begin position="889"/>
        <end position="899"/>
    </location>
</feature>
<dbReference type="InterPro" id="IPR019734">
    <property type="entry name" value="TPR_rpt"/>
</dbReference>
<feature type="region of interest" description="Disordered" evidence="2">
    <location>
        <begin position="786"/>
        <end position="830"/>
    </location>
</feature>
<feature type="repeat" description="TPR" evidence="1">
    <location>
        <begin position="90"/>
        <end position="123"/>
    </location>
</feature>
<sequence length="899" mass="99162">MEESYENRWRDLWSEVCEAFASEAGEAPPNARPLEHWEECLLQRLVLAGLEKPMAGRLKRQLSNITGQRLGTLQKQAQRLVVKMWQRDDADAALERAEGHERSGRWEEAREAYSQALLLGPTQLLQCSLRFSQLLHIMATCGSGEDGASEQVLRHALPALPAKSITLPGQRTVLARLIFLLLQQGREEEARPLLIAGGWKLCLAPWAIRTGELEHHDSLGSQAQFPGCVFDGVIPSEFLKHLQDLFCPSSAFWEEHGYNEIIGSGETGYFSYVQDLQGQAGNTLDLIIQRVWDFLKKQSLFPDLEQAKVAEWWAHKRPHACGHQMHYDSDNEGVGGVRNPICSCIIFVNAPPGCGGPTLVTDQMLSKKQLGSKGWLVTPHLGRLAAYDGTYFHGVIPGCGTAPVGEEEGHPRRITFMIAFWKDIRKRPFAKDGLPGSSRPLPDPSHILEIGPKRYTWHQRLALPLDCSLTSTSPTAVSPICKSPLWFEVEGVAVKDGAHVSRQAALKHVREVFERFQAQGASPNAAAASALREIAGLAPLASLPSRQDSQMDPQGKMTLLPPTSWGGFEPSEHGADIMSDKAGAADANLPTVAEKTDVMFGAEVDGGFKDSLETVLDTQSTELEPSEAQDSDSNGTRDKAEMCEDIKVSLDTVLDTQSTVEADVAEDLPMPEVKPRCQRQSQGRKAKKLEEHKKEASSHRTCRQRIPPLEHWKNERCVYERKSGSSVPTLAAVVKCPSTEEQVSTGKGKQGKVKQAAGKKRTWHEAIASESLASPSLPSIYDIANKRTRQEAKTSTKQEKEKHEKRDKKEKEKVPHKSKTEVQQSQVTGRGLMGALEAARAEATKMRTIARSFASVGAHCRAKPSLARMAAEAAAAVGNCPTPQEKWSRNRIPRQKSQR</sequence>
<evidence type="ECO:0000256" key="1">
    <source>
        <dbReference type="PROSITE-ProRule" id="PRU00339"/>
    </source>
</evidence>
<evidence type="ECO:0000313" key="4">
    <source>
        <dbReference type="Proteomes" id="UP001642464"/>
    </source>
</evidence>
<protein>
    <submittedName>
        <fullName evidence="3">Uncharacterized protein</fullName>
    </submittedName>
</protein>
<feature type="region of interest" description="Disordered" evidence="2">
    <location>
        <begin position="739"/>
        <end position="760"/>
    </location>
</feature>
<dbReference type="PROSITE" id="PS50005">
    <property type="entry name" value="TPR"/>
    <property type="match status" value="1"/>
</dbReference>
<feature type="compositionally biased region" description="Basic residues" evidence="2">
    <location>
        <begin position="749"/>
        <end position="760"/>
    </location>
</feature>
<gene>
    <name evidence="3" type="ORF">SCF082_LOCUS40785</name>
</gene>
<reference evidence="3 4" key="1">
    <citation type="submission" date="2024-02" db="EMBL/GenBank/DDBJ databases">
        <authorList>
            <person name="Chen Y."/>
            <person name="Shah S."/>
            <person name="Dougan E. K."/>
            <person name="Thang M."/>
            <person name="Chan C."/>
        </authorList>
    </citation>
    <scope>NUCLEOTIDE SEQUENCE [LARGE SCALE GENOMIC DNA]</scope>
</reference>
<feature type="region of interest" description="Disordered" evidence="2">
    <location>
        <begin position="673"/>
        <end position="702"/>
    </location>
</feature>
<name>A0ABP0QD96_9DINO</name>
<feature type="compositionally biased region" description="Basic and acidic residues" evidence="2">
    <location>
        <begin position="688"/>
        <end position="698"/>
    </location>
</feature>
<dbReference type="InterPro" id="IPR011990">
    <property type="entry name" value="TPR-like_helical_dom_sf"/>
</dbReference>
<keyword evidence="4" id="KW-1185">Reference proteome</keyword>
<evidence type="ECO:0000313" key="3">
    <source>
        <dbReference type="EMBL" id="CAK9086202.1"/>
    </source>
</evidence>
<comment type="caution">
    <text evidence="3">The sequence shown here is derived from an EMBL/GenBank/DDBJ whole genome shotgun (WGS) entry which is preliminary data.</text>
</comment>
<accession>A0ABP0QD96</accession>
<dbReference type="Gene3D" id="1.25.40.10">
    <property type="entry name" value="Tetratricopeptide repeat domain"/>
    <property type="match status" value="1"/>
</dbReference>
<keyword evidence="1" id="KW-0802">TPR repeat</keyword>
<organism evidence="3 4">
    <name type="scientific">Durusdinium trenchii</name>
    <dbReference type="NCBI Taxonomy" id="1381693"/>
    <lineage>
        <taxon>Eukaryota</taxon>
        <taxon>Sar</taxon>
        <taxon>Alveolata</taxon>
        <taxon>Dinophyceae</taxon>
        <taxon>Suessiales</taxon>
        <taxon>Symbiodiniaceae</taxon>
        <taxon>Durusdinium</taxon>
    </lineage>
</organism>
<feature type="region of interest" description="Disordered" evidence="2">
    <location>
        <begin position="618"/>
        <end position="637"/>
    </location>
</feature>
<proteinExistence type="predicted"/>
<dbReference type="Proteomes" id="UP001642464">
    <property type="component" value="Unassembled WGS sequence"/>
</dbReference>
<evidence type="ECO:0000256" key="2">
    <source>
        <dbReference type="SAM" id="MobiDB-lite"/>
    </source>
</evidence>